<feature type="binding site" evidence="5">
    <location>
        <begin position="15"/>
        <end position="20"/>
    </location>
    <ligand>
        <name>ATP</name>
        <dbReference type="ChEBI" id="CHEBI:30616"/>
    </ligand>
</feature>
<dbReference type="AlphaFoldDB" id="A0A5Q4VHH2"/>
<evidence type="ECO:0000256" key="3">
    <source>
        <dbReference type="ARBA" id="ARBA00022840"/>
    </source>
</evidence>
<gene>
    <name evidence="5" type="primary">coaE</name>
    <name evidence="7" type="ORF">FIM25_02195</name>
</gene>
<evidence type="ECO:0000313" key="8">
    <source>
        <dbReference type="Proteomes" id="UP000321899"/>
    </source>
</evidence>
<keyword evidence="5 7" id="KW-0418">Kinase</keyword>
<keyword evidence="2 5" id="KW-0547">Nucleotide-binding</keyword>
<keyword evidence="5" id="KW-0963">Cytoplasm</keyword>
<dbReference type="OrthoDB" id="9812943at2"/>
<keyword evidence="3 5" id="KW-0067">ATP-binding</keyword>
<dbReference type="CDD" id="cd02022">
    <property type="entry name" value="DPCK"/>
    <property type="match status" value="1"/>
</dbReference>
<keyword evidence="4 5" id="KW-0173">Coenzyme A biosynthesis</keyword>
<protein>
    <recommendedName>
        <fullName evidence="5 6">Dephospho-CoA kinase</fullName>
        <ecNumber evidence="5 6">2.7.1.24</ecNumber>
    </recommendedName>
    <alternativeName>
        <fullName evidence="5">Dephosphocoenzyme A kinase</fullName>
    </alternativeName>
</protein>
<dbReference type="RefSeq" id="WP_139445842.1">
    <property type="nucleotide sequence ID" value="NZ_VDMB01000002.1"/>
</dbReference>
<name>A0A5Q4VHH2_9BACT</name>
<comment type="function">
    <text evidence="5">Catalyzes the phosphorylation of the 3'-hydroxyl group of dephosphocoenzyme A to form coenzyme A.</text>
</comment>
<evidence type="ECO:0000256" key="1">
    <source>
        <dbReference type="ARBA" id="ARBA00009018"/>
    </source>
</evidence>
<dbReference type="PROSITE" id="PS51219">
    <property type="entry name" value="DPCK"/>
    <property type="match status" value="1"/>
</dbReference>
<comment type="subcellular location">
    <subcellularLocation>
        <location evidence="5">Cytoplasm</location>
    </subcellularLocation>
</comment>
<dbReference type="EMBL" id="VDMB01000002">
    <property type="protein sequence ID" value="TYT75737.1"/>
    <property type="molecule type" value="Genomic_DNA"/>
</dbReference>
<sequence length="209" mass="22784">MASEVVKIAITGGAGSGKSSACRLLKDMGFPVVDLDQLARKAVRPGESAYHAIVADFGPDAVGKNGELNRGWLRERITRDPGAKQRLEKAVHPVVYSMLDREMERHAASGGRAVVVEFPLLFETGRESFFDLVIVVSVPPEVQVERLMKRDGVDGKSAKALIGIQIPLKDKAARADLVLENSGSLEDMTQCLESWVENGELFPLEVKFP</sequence>
<evidence type="ECO:0000256" key="2">
    <source>
        <dbReference type="ARBA" id="ARBA00022741"/>
    </source>
</evidence>
<dbReference type="InterPro" id="IPR027417">
    <property type="entry name" value="P-loop_NTPase"/>
</dbReference>
<dbReference type="PANTHER" id="PTHR10695:SF46">
    <property type="entry name" value="BIFUNCTIONAL COENZYME A SYNTHASE-RELATED"/>
    <property type="match status" value="1"/>
</dbReference>
<dbReference type="UniPathway" id="UPA00241">
    <property type="reaction ID" value="UER00356"/>
</dbReference>
<dbReference type="GO" id="GO:0005524">
    <property type="term" value="F:ATP binding"/>
    <property type="evidence" value="ECO:0007669"/>
    <property type="project" value="UniProtKB-UniRule"/>
</dbReference>
<dbReference type="Proteomes" id="UP000321899">
    <property type="component" value="Unassembled WGS sequence"/>
</dbReference>
<evidence type="ECO:0000256" key="5">
    <source>
        <dbReference type="HAMAP-Rule" id="MF_00376"/>
    </source>
</evidence>
<dbReference type="HAMAP" id="MF_00376">
    <property type="entry name" value="Dephospho_CoA_kinase"/>
    <property type="match status" value="1"/>
</dbReference>
<dbReference type="PANTHER" id="PTHR10695">
    <property type="entry name" value="DEPHOSPHO-COA KINASE-RELATED"/>
    <property type="match status" value="1"/>
</dbReference>
<keyword evidence="8" id="KW-1185">Reference proteome</keyword>
<dbReference type="Pfam" id="PF01121">
    <property type="entry name" value="CoaE"/>
    <property type="match status" value="1"/>
</dbReference>
<accession>A0A5Q4VHH2</accession>
<evidence type="ECO:0000256" key="6">
    <source>
        <dbReference type="NCBIfam" id="TIGR00152"/>
    </source>
</evidence>
<dbReference type="GO" id="GO:0004140">
    <property type="term" value="F:dephospho-CoA kinase activity"/>
    <property type="evidence" value="ECO:0007669"/>
    <property type="project" value="UniProtKB-UniRule"/>
</dbReference>
<comment type="caution">
    <text evidence="7">The sequence shown here is derived from an EMBL/GenBank/DDBJ whole genome shotgun (WGS) entry which is preliminary data.</text>
</comment>
<dbReference type="GO" id="GO:0015937">
    <property type="term" value="P:coenzyme A biosynthetic process"/>
    <property type="evidence" value="ECO:0007669"/>
    <property type="project" value="UniProtKB-UniRule"/>
</dbReference>
<dbReference type="Gene3D" id="3.40.50.300">
    <property type="entry name" value="P-loop containing nucleotide triphosphate hydrolases"/>
    <property type="match status" value="1"/>
</dbReference>
<evidence type="ECO:0000256" key="4">
    <source>
        <dbReference type="ARBA" id="ARBA00022993"/>
    </source>
</evidence>
<comment type="catalytic activity">
    <reaction evidence="5">
        <text>3'-dephospho-CoA + ATP = ADP + CoA + H(+)</text>
        <dbReference type="Rhea" id="RHEA:18245"/>
        <dbReference type="ChEBI" id="CHEBI:15378"/>
        <dbReference type="ChEBI" id="CHEBI:30616"/>
        <dbReference type="ChEBI" id="CHEBI:57287"/>
        <dbReference type="ChEBI" id="CHEBI:57328"/>
        <dbReference type="ChEBI" id="CHEBI:456216"/>
        <dbReference type="EC" id="2.7.1.24"/>
    </reaction>
</comment>
<keyword evidence="5 7" id="KW-0808">Transferase</keyword>
<dbReference type="GO" id="GO:0005737">
    <property type="term" value="C:cytoplasm"/>
    <property type="evidence" value="ECO:0007669"/>
    <property type="project" value="UniProtKB-SubCell"/>
</dbReference>
<comment type="similarity">
    <text evidence="1 5">Belongs to the CoaE family.</text>
</comment>
<dbReference type="EC" id="2.7.1.24" evidence="5 6"/>
<reference evidence="7 8" key="1">
    <citation type="submission" date="2019-06" db="EMBL/GenBank/DDBJ databases">
        <title>Desulfobotulus mexicanus sp. nov., a novel sulfate-reducing bacterium isolated from the sediment of an alkaline crater lake in Mexico.</title>
        <authorList>
            <person name="Hirschler-Rea A."/>
        </authorList>
    </citation>
    <scope>NUCLEOTIDE SEQUENCE [LARGE SCALE GENOMIC DNA]</scope>
    <source>
        <strain evidence="7 8">PAR22N</strain>
    </source>
</reference>
<dbReference type="SUPFAM" id="SSF52540">
    <property type="entry name" value="P-loop containing nucleoside triphosphate hydrolases"/>
    <property type="match status" value="1"/>
</dbReference>
<comment type="pathway">
    <text evidence="5">Cofactor biosynthesis; coenzyme A biosynthesis; CoA from (R)-pantothenate: step 5/5.</text>
</comment>
<dbReference type="InterPro" id="IPR001977">
    <property type="entry name" value="Depp_CoAkinase"/>
</dbReference>
<dbReference type="NCBIfam" id="TIGR00152">
    <property type="entry name" value="dephospho-CoA kinase"/>
    <property type="match status" value="1"/>
</dbReference>
<organism evidence="7 8">
    <name type="scientific">Desulfobotulus mexicanus</name>
    <dbReference type="NCBI Taxonomy" id="2586642"/>
    <lineage>
        <taxon>Bacteria</taxon>
        <taxon>Pseudomonadati</taxon>
        <taxon>Thermodesulfobacteriota</taxon>
        <taxon>Desulfobacteria</taxon>
        <taxon>Desulfobacterales</taxon>
        <taxon>Desulfobacteraceae</taxon>
        <taxon>Desulfobotulus</taxon>
    </lineage>
</organism>
<proteinExistence type="inferred from homology"/>
<evidence type="ECO:0000313" key="7">
    <source>
        <dbReference type="EMBL" id="TYT75737.1"/>
    </source>
</evidence>